<dbReference type="InterPro" id="IPR003347">
    <property type="entry name" value="JmjC_dom"/>
</dbReference>
<sequence>MGLNQDLDEVPAPFTQKEREEWLNELKGVAVSSDAFFPFIDNILRASRSGVKYIAAPTGSQADSDVASGSFIIENISTIKTTGAAGQLSSSHAEAVFVLRKCSYKEAALAQQGLDQLTCQLPANLRRTYTSQARWSRLRTLEDGSWQTFREKAFVPSKPVLLPKAHFIALPSIRKWFRIVQDEPGGVALDYSHLSKFGDAIVPLEFTRLSTASAAHQEDDSFQRAEVPFYIFLEWTKSATLDTSERLYLAQASLTSLPEALKADFPTPEIVAKAGNGDIYDTNLWMGIPPTFTPLHRDPNPNLFVQLAGHKIVRILPPEMGDKVFAQVQNALGRSGSAAFRGEDMMKGEEKRLLEEQVWNDTSILDEAGEVGYEARVGRGDGLFIPKGWWHSVKGVGEGITGSVNWWFR</sequence>
<dbReference type="InterPro" id="IPR041667">
    <property type="entry name" value="Cupin_8"/>
</dbReference>
<gene>
    <name evidence="2" type="ORF">IMSHALPRED_009596</name>
</gene>
<dbReference type="PROSITE" id="PS51184">
    <property type="entry name" value="JMJC"/>
    <property type="match status" value="1"/>
</dbReference>
<protein>
    <recommendedName>
        <fullName evidence="1">JmjC domain-containing protein</fullName>
    </recommendedName>
</protein>
<evidence type="ECO:0000313" key="2">
    <source>
        <dbReference type="EMBL" id="CAF9934116.1"/>
    </source>
</evidence>
<evidence type="ECO:0000313" key="3">
    <source>
        <dbReference type="Proteomes" id="UP000664534"/>
    </source>
</evidence>
<dbReference type="SUPFAM" id="SSF51197">
    <property type="entry name" value="Clavaminate synthase-like"/>
    <property type="match status" value="1"/>
</dbReference>
<dbReference type="InterPro" id="IPR016193">
    <property type="entry name" value="Cytidine_deaminase-like"/>
</dbReference>
<dbReference type="PANTHER" id="PTHR12461">
    <property type="entry name" value="HYPOXIA-INDUCIBLE FACTOR 1 ALPHA INHIBITOR-RELATED"/>
    <property type="match status" value="1"/>
</dbReference>
<proteinExistence type="predicted"/>
<dbReference type="Gene3D" id="3.40.140.20">
    <property type="match status" value="1"/>
</dbReference>
<dbReference type="SUPFAM" id="SSF53927">
    <property type="entry name" value="Cytidine deaminase-like"/>
    <property type="match status" value="1"/>
</dbReference>
<dbReference type="SMART" id="SM00558">
    <property type="entry name" value="JmjC"/>
    <property type="match status" value="1"/>
</dbReference>
<dbReference type="Gene3D" id="2.60.120.650">
    <property type="entry name" value="Cupin"/>
    <property type="match status" value="1"/>
</dbReference>
<dbReference type="AlphaFoldDB" id="A0A8H3G6Y8"/>
<evidence type="ECO:0000259" key="1">
    <source>
        <dbReference type="PROSITE" id="PS51184"/>
    </source>
</evidence>
<feature type="domain" description="JmjC" evidence="1">
    <location>
        <begin position="254"/>
        <end position="409"/>
    </location>
</feature>
<dbReference type="InterPro" id="IPR024051">
    <property type="entry name" value="AICAR_Tfase_dup_dom_sf"/>
</dbReference>
<dbReference type="PANTHER" id="PTHR12461:SF105">
    <property type="entry name" value="HYPOXIA-INDUCIBLE FACTOR 1-ALPHA INHIBITOR"/>
    <property type="match status" value="1"/>
</dbReference>
<name>A0A8H3G6Y8_9LECA</name>
<keyword evidence="3" id="KW-1185">Reference proteome</keyword>
<dbReference type="GO" id="GO:0003824">
    <property type="term" value="F:catalytic activity"/>
    <property type="evidence" value="ECO:0007669"/>
    <property type="project" value="InterPro"/>
</dbReference>
<organism evidence="2 3">
    <name type="scientific">Imshaugia aleurites</name>
    <dbReference type="NCBI Taxonomy" id="172621"/>
    <lineage>
        <taxon>Eukaryota</taxon>
        <taxon>Fungi</taxon>
        <taxon>Dikarya</taxon>
        <taxon>Ascomycota</taxon>
        <taxon>Pezizomycotina</taxon>
        <taxon>Lecanoromycetes</taxon>
        <taxon>OSLEUM clade</taxon>
        <taxon>Lecanoromycetidae</taxon>
        <taxon>Lecanorales</taxon>
        <taxon>Lecanorineae</taxon>
        <taxon>Parmeliaceae</taxon>
        <taxon>Imshaugia</taxon>
    </lineage>
</organism>
<dbReference type="EMBL" id="CAJPDT010000074">
    <property type="protein sequence ID" value="CAF9934116.1"/>
    <property type="molecule type" value="Genomic_DNA"/>
</dbReference>
<dbReference type="Proteomes" id="UP000664534">
    <property type="component" value="Unassembled WGS sequence"/>
</dbReference>
<dbReference type="Pfam" id="PF13621">
    <property type="entry name" value="Cupin_8"/>
    <property type="match status" value="1"/>
</dbReference>
<reference evidence="2" key="1">
    <citation type="submission" date="2021-03" db="EMBL/GenBank/DDBJ databases">
        <authorList>
            <person name="Tagirdzhanova G."/>
        </authorList>
    </citation>
    <scope>NUCLEOTIDE SEQUENCE</scope>
</reference>
<accession>A0A8H3G6Y8</accession>
<dbReference type="OrthoDB" id="263283at2759"/>
<comment type="caution">
    <text evidence="2">The sequence shown here is derived from an EMBL/GenBank/DDBJ whole genome shotgun (WGS) entry which is preliminary data.</text>
</comment>
<dbReference type="GO" id="GO:0006139">
    <property type="term" value="P:nucleobase-containing compound metabolic process"/>
    <property type="evidence" value="ECO:0007669"/>
    <property type="project" value="UniProtKB-ARBA"/>
</dbReference>